<evidence type="ECO:0000313" key="3">
    <source>
        <dbReference type="Proteomes" id="UP000007431"/>
    </source>
</evidence>
<feature type="compositionally biased region" description="Acidic residues" evidence="1">
    <location>
        <begin position="41"/>
        <end position="77"/>
    </location>
</feature>
<keyword evidence="3" id="KW-1185">Reference proteome</keyword>
<feature type="region of interest" description="Disordered" evidence="1">
    <location>
        <begin position="1"/>
        <end position="92"/>
    </location>
</feature>
<evidence type="ECO:0000256" key="1">
    <source>
        <dbReference type="SAM" id="MobiDB-lite"/>
    </source>
</evidence>
<dbReference type="RefSeq" id="XP_003030125.1">
    <property type="nucleotide sequence ID" value="XM_003030079.1"/>
</dbReference>
<sequence length="120" mass="12949">MSTEATDPKAVAASATVPGDASNASPAADKGKGKATKDVSMDDDDEEEEDDDDDDEDDDEDDDDDDDEEDEADESMEVIDPTQILGRRTRGVKVDYTSKAALEKAGLKADDLKDDDEEMK</sequence>
<feature type="compositionally biased region" description="Basic and acidic residues" evidence="1">
    <location>
        <begin position="29"/>
        <end position="40"/>
    </location>
</feature>
<protein>
    <submittedName>
        <fullName evidence="2">Expressed protein</fullName>
    </submittedName>
</protein>
<dbReference type="HOGENOM" id="CLU_130004_0_1_1"/>
<dbReference type="AlphaFoldDB" id="D8Q9E8"/>
<dbReference type="STRING" id="578458.D8Q9E8"/>
<dbReference type="OMA" id="MEGVQDP"/>
<gene>
    <name evidence="2" type="ORF">SCHCODRAFT_85542</name>
</gene>
<name>D8Q9E8_SCHCM</name>
<accession>D8Q9E8</accession>
<dbReference type="VEuPathDB" id="FungiDB:SCHCODRAFT_01191033"/>
<reference evidence="2 3" key="1">
    <citation type="journal article" date="2010" name="Nat. Biotechnol.">
        <title>Genome sequence of the model mushroom Schizophyllum commune.</title>
        <authorList>
            <person name="Ohm R.A."/>
            <person name="de Jong J.F."/>
            <person name="Lugones L.G."/>
            <person name="Aerts A."/>
            <person name="Kothe E."/>
            <person name="Stajich J.E."/>
            <person name="de Vries R.P."/>
            <person name="Record E."/>
            <person name="Levasseur A."/>
            <person name="Baker S.E."/>
            <person name="Bartholomew K.A."/>
            <person name="Coutinho P.M."/>
            <person name="Erdmann S."/>
            <person name="Fowler T.J."/>
            <person name="Gathman A.C."/>
            <person name="Lombard V."/>
            <person name="Henrissat B."/>
            <person name="Knabe N."/>
            <person name="Kuees U."/>
            <person name="Lilly W.W."/>
            <person name="Lindquist E."/>
            <person name="Lucas S."/>
            <person name="Magnuson J.K."/>
            <person name="Piumi F."/>
            <person name="Raudaskoski M."/>
            <person name="Salamov A."/>
            <person name="Schmutz J."/>
            <person name="Schwarze F.W.M.R."/>
            <person name="vanKuyk P.A."/>
            <person name="Horton J.S."/>
            <person name="Grigoriev I.V."/>
            <person name="Woesten H.A.B."/>
        </authorList>
    </citation>
    <scope>NUCLEOTIDE SEQUENCE [LARGE SCALE GENOMIC DNA]</scope>
    <source>
        <strain evidence="3">H4-8 / FGSC 9210</strain>
    </source>
</reference>
<dbReference type="GeneID" id="9588321"/>
<dbReference type="KEGG" id="scm:SCHCO_01191033"/>
<organism evidence="3">
    <name type="scientific">Schizophyllum commune (strain H4-8 / FGSC 9210)</name>
    <name type="common">Split gill fungus</name>
    <dbReference type="NCBI Taxonomy" id="578458"/>
    <lineage>
        <taxon>Eukaryota</taxon>
        <taxon>Fungi</taxon>
        <taxon>Dikarya</taxon>
        <taxon>Basidiomycota</taxon>
        <taxon>Agaricomycotina</taxon>
        <taxon>Agaricomycetes</taxon>
        <taxon>Agaricomycetidae</taxon>
        <taxon>Agaricales</taxon>
        <taxon>Schizophyllaceae</taxon>
        <taxon>Schizophyllum</taxon>
    </lineage>
</organism>
<evidence type="ECO:0000313" key="2">
    <source>
        <dbReference type="EMBL" id="EFI95222.1"/>
    </source>
</evidence>
<dbReference type="EMBL" id="GL377308">
    <property type="protein sequence ID" value="EFI95222.1"/>
    <property type="molecule type" value="Genomic_DNA"/>
</dbReference>
<proteinExistence type="predicted"/>
<dbReference type="InParanoid" id="D8Q9E8"/>
<dbReference type="eggNOG" id="ENOG502SCUM">
    <property type="taxonomic scope" value="Eukaryota"/>
</dbReference>
<dbReference type="Proteomes" id="UP000007431">
    <property type="component" value="Unassembled WGS sequence"/>
</dbReference>